<protein>
    <submittedName>
        <fullName evidence="2">Uncharacterized protein</fullName>
    </submittedName>
</protein>
<dbReference type="SMART" id="SM00028">
    <property type="entry name" value="TPR"/>
    <property type="match status" value="5"/>
</dbReference>
<accession>A0A7S3D1Y2</accession>
<dbReference type="PANTHER" id="PTHR19959:SF119">
    <property type="entry name" value="FUNGAL LIPASE-LIKE DOMAIN-CONTAINING PROTEIN"/>
    <property type="match status" value="1"/>
</dbReference>
<dbReference type="AlphaFoldDB" id="A0A7S3D1Y2"/>
<gene>
    <name evidence="2" type="ORF">PBIL07802_LOCUS6265</name>
</gene>
<dbReference type="InterPro" id="IPR019734">
    <property type="entry name" value="TPR_rpt"/>
</dbReference>
<organism evidence="2">
    <name type="scientific">Palpitomonas bilix</name>
    <dbReference type="NCBI Taxonomy" id="652834"/>
    <lineage>
        <taxon>Eukaryota</taxon>
        <taxon>Eukaryota incertae sedis</taxon>
    </lineage>
</organism>
<sequence>MGVKMCKQKSEQNDTSPRNFELVNSEPTSPEVRARPEPSGTSTSQQSTSIYVRFDDEIDVIQAVRSAEGLGLLPEGSEKVVSSSSPKLLDAAKHTKLSLSHVLLGLFSSYTTSLNWVDTARFSSYLLLSKISTFFGLDPPNRDAFFSSDEKCLLPFCEGSCYKDAMHALVHDGYLAVNDGVYSMRNDDKRVEVMHRIFKLERKGRDLGTVPLKLLDEAECFQEVETLLFFKGRADCLVGIASFFSPRTHEGLKGGTELVDACLVLRCAIVHIETQISDVQAAKLQKTNTDKQEDEGEKSLWSFLSFLRKQLLALVSSPSVLFASGRVNVTQKLSYLISNLSSTPSTFSIYTHFCHALNLSPHTAYIEGLQQLRELWFTTGRLGEARKIYNHEVKRMLNDKELTWGEVAEIFNLISDFFSFMHPSADTIRSLKMAYVATREHLLVEEINTYEWLKQQAEGFSLSEIAGDIANIEVKKSTHEQKHQVAIEFLDTVGRLAVKSEDLGNTDEAKLFYAAAISAADRYVQDGASEKEKRGYLLRKSIFLLLLGRIETLSDPNKARATLMQCIQTQNAAEGTMVPEGVDGLIEHAKNRPADGFKDKGILPVCAVSAAGILSLEVSFSVEESEEGTEKRSILSKLVGDIIKGLPEGALVPIIEYLRILSRMAVSLGRLPDCLHRAEQALEAAKTIFEESSLDYAAVEQTLSVGYFTIGQFDKAWEVVKHSHRVYTKHFPRSHPELLSSFERIGNSLYETGMYKQAVSPLEEAYKACVSLFGAGDPHTDSPLFLLAAGRRSAGDVEGSRRDLLLLFRSRTKRAVKKETDDRYFSVLCSKIGETTLLLGDHSSAMAWYLLSLRIVLADLRLGPLPTLPDDTNGTNIVVPVMNWTKDLDELVSKAGETTDDDVATTLSSLGVCLKAAGNYSASVDTFKTALIVERKIYGGKHPEVAKTLFHLAEALMHENEVESATQTAELAYDIFAETLGEGSPFTRSVLPLIEQLEAQTQSLRQSLSE</sequence>
<dbReference type="Gene3D" id="1.25.40.10">
    <property type="entry name" value="Tetratricopeptide repeat domain"/>
    <property type="match status" value="2"/>
</dbReference>
<dbReference type="Pfam" id="PF13424">
    <property type="entry name" value="TPR_12"/>
    <property type="match status" value="1"/>
</dbReference>
<evidence type="ECO:0000313" key="2">
    <source>
        <dbReference type="EMBL" id="CAE0244090.1"/>
    </source>
</evidence>
<evidence type="ECO:0000256" key="1">
    <source>
        <dbReference type="SAM" id="MobiDB-lite"/>
    </source>
</evidence>
<proteinExistence type="predicted"/>
<name>A0A7S3D1Y2_9EUKA</name>
<dbReference type="EMBL" id="HBIB01009876">
    <property type="protein sequence ID" value="CAE0244090.1"/>
    <property type="molecule type" value="Transcribed_RNA"/>
</dbReference>
<dbReference type="InterPro" id="IPR011990">
    <property type="entry name" value="TPR-like_helical_dom_sf"/>
</dbReference>
<reference evidence="2" key="1">
    <citation type="submission" date="2021-01" db="EMBL/GenBank/DDBJ databases">
        <authorList>
            <person name="Corre E."/>
            <person name="Pelletier E."/>
            <person name="Niang G."/>
            <person name="Scheremetjew M."/>
            <person name="Finn R."/>
            <person name="Kale V."/>
            <person name="Holt S."/>
            <person name="Cochrane G."/>
            <person name="Meng A."/>
            <person name="Brown T."/>
            <person name="Cohen L."/>
        </authorList>
    </citation>
    <scope>NUCLEOTIDE SEQUENCE</scope>
    <source>
        <strain evidence="2">NIES-2562</strain>
    </source>
</reference>
<feature type="region of interest" description="Disordered" evidence="1">
    <location>
        <begin position="1"/>
        <end position="46"/>
    </location>
</feature>
<dbReference type="SUPFAM" id="SSF48452">
    <property type="entry name" value="TPR-like"/>
    <property type="match status" value="2"/>
</dbReference>
<dbReference type="PANTHER" id="PTHR19959">
    <property type="entry name" value="KINESIN LIGHT CHAIN"/>
    <property type="match status" value="1"/>
</dbReference>